<feature type="compositionally biased region" description="Low complexity" evidence="1">
    <location>
        <begin position="1"/>
        <end position="19"/>
    </location>
</feature>
<gene>
    <name evidence="4" type="ORF">FSW04_11915</name>
</gene>
<proteinExistence type="predicted"/>
<keyword evidence="5" id="KW-1185">Reference proteome</keyword>
<dbReference type="Pfam" id="PF03779">
    <property type="entry name" value="SPW"/>
    <property type="match status" value="1"/>
</dbReference>
<dbReference type="AlphaFoldDB" id="A0A5B8U5A0"/>
<dbReference type="KEGG" id="bsol:FSW04_11915"/>
<sequence>MTARRPIAGPPGRRACMTDPGPPTPVPTTPAQAGRVSRRGAETASALNLLAGGWLVASSWVLHDGPGDASWNPVAAGAVIVAVAAVRMARPSRSARLAVANIVAGLWLLSSAWWLDPGPTASWNVSVAGAVVATMAAWGLSASREAATAEEETARWQCGTWSSGEVL</sequence>
<protein>
    <recommendedName>
        <fullName evidence="3">SPW repeat-containing integral membrane domain-containing protein</fullName>
    </recommendedName>
</protein>
<feature type="domain" description="SPW repeat-containing integral membrane" evidence="3">
    <location>
        <begin position="45"/>
        <end position="137"/>
    </location>
</feature>
<dbReference type="Proteomes" id="UP000321805">
    <property type="component" value="Chromosome"/>
</dbReference>
<keyword evidence="2" id="KW-1133">Transmembrane helix</keyword>
<feature type="transmembrane region" description="Helical" evidence="2">
    <location>
        <begin position="98"/>
        <end position="115"/>
    </location>
</feature>
<dbReference type="InterPro" id="IPR005530">
    <property type="entry name" value="SPW"/>
</dbReference>
<keyword evidence="2" id="KW-0812">Transmembrane</keyword>
<keyword evidence="2" id="KW-0472">Membrane</keyword>
<evidence type="ECO:0000259" key="3">
    <source>
        <dbReference type="Pfam" id="PF03779"/>
    </source>
</evidence>
<evidence type="ECO:0000313" key="5">
    <source>
        <dbReference type="Proteomes" id="UP000321805"/>
    </source>
</evidence>
<feature type="region of interest" description="Disordered" evidence="1">
    <location>
        <begin position="1"/>
        <end position="34"/>
    </location>
</feature>
<evidence type="ECO:0000256" key="1">
    <source>
        <dbReference type="SAM" id="MobiDB-lite"/>
    </source>
</evidence>
<reference evidence="4 5" key="1">
    <citation type="journal article" date="2018" name="J. Microbiol.">
        <title>Baekduia soli gen. nov., sp. nov., a novel bacterium isolated from the soil of Baekdu Mountain and proposal of a novel family name, Baekduiaceae fam. nov.</title>
        <authorList>
            <person name="An D.S."/>
            <person name="Siddiqi M.Z."/>
            <person name="Kim K.H."/>
            <person name="Yu H.S."/>
            <person name="Im W.T."/>
        </authorList>
    </citation>
    <scope>NUCLEOTIDE SEQUENCE [LARGE SCALE GENOMIC DNA]</scope>
    <source>
        <strain evidence="4 5">BR7-21</strain>
    </source>
</reference>
<evidence type="ECO:0000256" key="2">
    <source>
        <dbReference type="SAM" id="Phobius"/>
    </source>
</evidence>
<feature type="transmembrane region" description="Helical" evidence="2">
    <location>
        <begin position="121"/>
        <end position="140"/>
    </location>
</feature>
<dbReference type="EMBL" id="CP042430">
    <property type="protein sequence ID" value="QEC48200.1"/>
    <property type="molecule type" value="Genomic_DNA"/>
</dbReference>
<name>A0A5B8U5A0_9ACTN</name>
<organism evidence="4 5">
    <name type="scientific">Baekduia soli</name>
    <dbReference type="NCBI Taxonomy" id="496014"/>
    <lineage>
        <taxon>Bacteria</taxon>
        <taxon>Bacillati</taxon>
        <taxon>Actinomycetota</taxon>
        <taxon>Thermoleophilia</taxon>
        <taxon>Solirubrobacterales</taxon>
        <taxon>Baekduiaceae</taxon>
        <taxon>Baekduia</taxon>
    </lineage>
</organism>
<evidence type="ECO:0000313" key="4">
    <source>
        <dbReference type="EMBL" id="QEC48200.1"/>
    </source>
</evidence>
<accession>A0A5B8U5A0</accession>